<dbReference type="AlphaFoldDB" id="I3CKL2"/>
<dbReference type="CDD" id="cd07023">
    <property type="entry name" value="S49_Sppa_N_C"/>
    <property type="match status" value="1"/>
</dbReference>
<dbReference type="HOGENOM" id="CLU_046540_1_1_6"/>
<dbReference type="STRING" id="395493.BegalDRAFT_3337"/>
<evidence type="ECO:0000259" key="6">
    <source>
        <dbReference type="Pfam" id="PF01343"/>
    </source>
</evidence>
<dbReference type="Gene3D" id="3.90.226.10">
    <property type="entry name" value="2-enoyl-CoA Hydratase, Chain A, domain 1"/>
    <property type="match status" value="1"/>
</dbReference>
<reference evidence="7 8" key="1">
    <citation type="submission" date="2011-11" db="EMBL/GenBank/DDBJ databases">
        <title>Improved High-Quality Draft sequence of Beggiatoa alba B18lD.</title>
        <authorList>
            <consortium name="US DOE Joint Genome Institute"/>
            <person name="Lucas S."/>
            <person name="Han J."/>
            <person name="Lapidus A."/>
            <person name="Cheng J.-F."/>
            <person name="Goodwin L."/>
            <person name="Pitluck S."/>
            <person name="Peters L."/>
            <person name="Mikhailova N."/>
            <person name="Held B."/>
            <person name="Detter J.C."/>
            <person name="Han C."/>
            <person name="Tapia R."/>
            <person name="Land M."/>
            <person name="Hauser L."/>
            <person name="Kyrpides N."/>
            <person name="Ivanova N."/>
            <person name="Pagani I."/>
            <person name="Samuel K."/>
            <person name="Teske A."/>
            <person name="Mueller J."/>
            <person name="Woyke T."/>
        </authorList>
    </citation>
    <scope>NUCLEOTIDE SEQUENCE [LARGE SCALE GENOMIC DNA]</scope>
    <source>
        <strain evidence="7 8">B18LD</strain>
    </source>
</reference>
<evidence type="ECO:0000256" key="1">
    <source>
        <dbReference type="ARBA" id="ARBA00008683"/>
    </source>
</evidence>
<organism evidence="7 8">
    <name type="scientific">Beggiatoa alba B18LD</name>
    <dbReference type="NCBI Taxonomy" id="395493"/>
    <lineage>
        <taxon>Bacteria</taxon>
        <taxon>Pseudomonadati</taxon>
        <taxon>Pseudomonadota</taxon>
        <taxon>Gammaproteobacteria</taxon>
        <taxon>Thiotrichales</taxon>
        <taxon>Thiotrichaceae</taxon>
        <taxon>Beggiatoa</taxon>
    </lineage>
</organism>
<dbReference type="InterPro" id="IPR029045">
    <property type="entry name" value="ClpP/crotonase-like_dom_sf"/>
</dbReference>
<dbReference type="EMBL" id="JH600070">
    <property type="protein sequence ID" value="EIJ44155.1"/>
    <property type="molecule type" value="Genomic_DNA"/>
</dbReference>
<keyword evidence="3" id="KW-0378">Hydrolase</keyword>
<keyword evidence="2 7" id="KW-0645">Protease</keyword>
<dbReference type="GO" id="GO:0008236">
    <property type="term" value="F:serine-type peptidase activity"/>
    <property type="evidence" value="ECO:0007669"/>
    <property type="project" value="UniProtKB-KW"/>
</dbReference>
<evidence type="ECO:0000256" key="2">
    <source>
        <dbReference type="ARBA" id="ARBA00022670"/>
    </source>
</evidence>
<name>I3CKL2_9GAMM</name>
<dbReference type="Proteomes" id="UP000005744">
    <property type="component" value="Unassembled WGS sequence"/>
</dbReference>
<dbReference type="RefSeq" id="WP_002691973.1">
    <property type="nucleotide sequence ID" value="NZ_JH600070.1"/>
</dbReference>
<sequence length="335" mass="37173">MMTTDDKNITPASPSSWERDALTRLAFAAINEQRRARRWRIFFTCLFFIYAFAVTFLVNPNFLETVKSWFGTETEEPLIGGDKHTALIEINGAISSGSKTNADVIITGLRNAFKDSNTAGVIVRINSPGGSPVQAGYIYDEIKRLRKKYPNIPLYAVIVDLCASGGYYIAAAADQIYADKASLVGSIGVILNGFGFVNTMDKLGVERRLYTAGEHKGFLDPFSPENPDEVAHIKKTLTQVHEQFINIVKQGRGERLKYQTHPELFSGLIWTGEQAIELGLVDALGSSSYVARDVIKAEKIVDFTPNPNLFERFAERFGSSASQTFWQNLQPIGLD</sequence>
<proteinExistence type="inferred from homology"/>
<dbReference type="SUPFAM" id="SSF52096">
    <property type="entry name" value="ClpP/crotonase"/>
    <property type="match status" value="1"/>
</dbReference>
<dbReference type="Pfam" id="PF01343">
    <property type="entry name" value="Peptidase_S49"/>
    <property type="match status" value="1"/>
</dbReference>
<keyword evidence="5" id="KW-0472">Membrane</keyword>
<feature type="domain" description="Peptidase S49" evidence="6">
    <location>
        <begin position="150"/>
        <end position="294"/>
    </location>
</feature>
<dbReference type="PANTHER" id="PTHR42987">
    <property type="entry name" value="PEPTIDASE S49"/>
    <property type="match status" value="1"/>
</dbReference>
<protein>
    <submittedName>
        <fullName evidence="7">ClpP class periplasmic serine protease</fullName>
    </submittedName>
</protein>
<keyword evidence="5" id="KW-1133">Transmembrane helix</keyword>
<keyword evidence="8" id="KW-1185">Reference proteome</keyword>
<accession>I3CKL2</accession>
<evidence type="ECO:0000256" key="5">
    <source>
        <dbReference type="SAM" id="Phobius"/>
    </source>
</evidence>
<evidence type="ECO:0000256" key="4">
    <source>
        <dbReference type="ARBA" id="ARBA00022825"/>
    </source>
</evidence>
<dbReference type="PANTHER" id="PTHR42987:SF8">
    <property type="entry name" value="PROTEINASE"/>
    <property type="match status" value="1"/>
</dbReference>
<comment type="similarity">
    <text evidence="1">Belongs to the peptidase S49 family.</text>
</comment>
<evidence type="ECO:0000256" key="3">
    <source>
        <dbReference type="ARBA" id="ARBA00022801"/>
    </source>
</evidence>
<feature type="transmembrane region" description="Helical" evidence="5">
    <location>
        <begin position="39"/>
        <end position="58"/>
    </location>
</feature>
<dbReference type="InterPro" id="IPR002142">
    <property type="entry name" value="Peptidase_S49"/>
</dbReference>
<gene>
    <name evidence="7" type="ORF">BegalDRAFT_3337</name>
</gene>
<evidence type="ECO:0000313" key="7">
    <source>
        <dbReference type="EMBL" id="EIJ44155.1"/>
    </source>
</evidence>
<keyword evidence="4" id="KW-0720">Serine protease</keyword>
<dbReference type="InterPro" id="IPR047272">
    <property type="entry name" value="S49_SppA_C"/>
</dbReference>
<dbReference type="eggNOG" id="COG0616">
    <property type="taxonomic scope" value="Bacteria"/>
</dbReference>
<evidence type="ECO:0000313" key="8">
    <source>
        <dbReference type="Proteomes" id="UP000005744"/>
    </source>
</evidence>
<dbReference type="GO" id="GO:0006508">
    <property type="term" value="P:proteolysis"/>
    <property type="evidence" value="ECO:0007669"/>
    <property type="project" value="UniProtKB-KW"/>
</dbReference>
<keyword evidence="5" id="KW-0812">Transmembrane</keyword>